<dbReference type="eggNOG" id="KOG2650">
    <property type="taxonomic scope" value="Eukaryota"/>
</dbReference>
<gene>
    <name evidence="15" type="primary">AUGUSTUS-3.0.2_04027</name>
    <name evidence="15" type="ORF">TcasGA2_TC004027</name>
</gene>
<dbReference type="KEGG" id="tca:657015"/>
<feature type="active site" description="Proton donor/acceptor" evidence="12">
    <location>
        <position position="373"/>
    </location>
</feature>
<dbReference type="MEROPS" id="M14.A04"/>
<reference evidence="15 16" key="2">
    <citation type="journal article" date="2010" name="Nucleic Acids Res.">
        <title>BeetleBase in 2010: revisions to provide comprehensive genomic information for Tribolium castaneum.</title>
        <authorList>
            <person name="Kim H.S."/>
            <person name="Murphy T."/>
            <person name="Xia J."/>
            <person name="Caragea D."/>
            <person name="Park Y."/>
            <person name="Beeman R.W."/>
            <person name="Lorenzen M.D."/>
            <person name="Butcher S."/>
            <person name="Manak J.R."/>
            <person name="Brown S.J."/>
        </authorList>
    </citation>
    <scope>GENOME REANNOTATION</scope>
    <source>
        <strain evidence="15 16">Georgia GA2</strain>
    </source>
</reference>
<dbReference type="AlphaFoldDB" id="D6WIV6"/>
<keyword evidence="16" id="KW-1185">Reference proteome</keyword>
<dbReference type="Gene3D" id="3.30.70.340">
    <property type="entry name" value="Metallocarboxypeptidase-like"/>
    <property type="match status" value="1"/>
</dbReference>
<dbReference type="PANTHER" id="PTHR11705">
    <property type="entry name" value="PROTEASE FAMILY M14 CARBOXYPEPTIDASE A,B"/>
    <property type="match status" value="1"/>
</dbReference>
<evidence type="ECO:0000256" key="2">
    <source>
        <dbReference type="ARBA" id="ARBA00005988"/>
    </source>
</evidence>
<protein>
    <recommendedName>
        <fullName evidence="11">Zinc carboxypeptidase A 1</fullName>
    </recommendedName>
</protein>
<name>D6WIV6_TRICA</name>
<evidence type="ECO:0000256" key="9">
    <source>
        <dbReference type="ARBA" id="ARBA00023049"/>
    </source>
</evidence>
<dbReference type="OrthoDB" id="3626597at2759"/>
<dbReference type="SMART" id="SM00631">
    <property type="entry name" value="Zn_pept"/>
    <property type="match status" value="1"/>
</dbReference>
<evidence type="ECO:0000256" key="5">
    <source>
        <dbReference type="ARBA" id="ARBA00022723"/>
    </source>
</evidence>
<accession>D6WIV6</accession>
<keyword evidence="5" id="KW-0479">Metal-binding</keyword>
<dbReference type="Pfam" id="PF02244">
    <property type="entry name" value="Propep_M14"/>
    <property type="match status" value="1"/>
</dbReference>
<evidence type="ECO:0000256" key="11">
    <source>
        <dbReference type="ARBA" id="ARBA00069039"/>
    </source>
</evidence>
<dbReference type="GO" id="GO:0006508">
    <property type="term" value="P:proteolysis"/>
    <property type="evidence" value="ECO:0000318"/>
    <property type="project" value="GO_Central"/>
</dbReference>
<dbReference type="GO" id="GO:0004181">
    <property type="term" value="F:metallocarboxypeptidase activity"/>
    <property type="evidence" value="ECO:0000318"/>
    <property type="project" value="GO_Central"/>
</dbReference>
<dbReference type="InterPro" id="IPR003146">
    <property type="entry name" value="M14A_act_pep"/>
</dbReference>
<keyword evidence="3 15" id="KW-0121">Carboxypeptidase</keyword>
<evidence type="ECO:0000256" key="10">
    <source>
        <dbReference type="ARBA" id="ARBA00023157"/>
    </source>
</evidence>
<evidence type="ECO:0000256" key="1">
    <source>
        <dbReference type="ARBA" id="ARBA00001947"/>
    </source>
</evidence>
<dbReference type="SUPFAM" id="SSF54897">
    <property type="entry name" value="Protease propeptides/inhibitors"/>
    <property type="match status" value="1"/>
</dbReference>
<evidence type="ECO:0000256" key="6">
    <source>
        <dbReference type="ARBA" id="ARBA00022729"/>
    </source>
</evidence>
<dbReference type="FunFam" id="3.40.630.10:FF:000001">
    <property type="entry name" value="Carboxypeptidase B"/>
    <property type="match status" value="1"/>
</dbReference>
<comment type="cofactor">
    <cofactor evidence="1">
        <name>Zn(2+)</name>
        <dbReference type="ChEBI" id="CHEBI:29105"/>
    </cofactor>
</comment>
<keyword evidence="6 13" id="KW-0732">Signal</keyword>
<dbReference type="PANTHER" id="PTHR11705:SF140">
    <property type="entry name" value="FI02848P-RELATED"/>
    <property type="match status" value="1"/>
</dbReference>
<evidence type="ECO:0000256" key="4">
    <source>
        <dbReference type="ARBA" id="ARBA00022670"/>
    </source>
</evidence>
<dbReference type="PROSITE" id="PS52035">
    <property type="entry name" value="PEPTIDASE_M14"/>
    <property type="match status" value="1"/>
</dbReference>
<keyword evidence="10" id="KW-1015">Disulfide bond</keyword>
<dbReference type="FunFam" id="3.30.70.340:FF:000002">
    <property type="entry name" value="Carboxypeptidase A"/>
    <property type="match status" value="1"/>
</dbReference>
<dbReference type="OMA" id="HRYSTIN"/>
<dbReference type="InterPro" id="IPR057246">
    <property type="entry name" value="CARBOXYPEPT_ZN_1"/>
</dbReference>
<evidence type="ECO:0000256" key="8">
    <source>
        <dbReference type="ARBA" id="ARBA00022833"/>
    </source>
</evidence>
<evidence type="ECO:0000256" key="7">
    <source>
        <dbReference type="ARBA" id="ARBA00022801"/>
    </source>
</evidence>
<evidence type="ECO:0000313" key="16">
    <source>
        <dbReference type="Proteomes" id="UP000007266"/>
    </source>
</evidence>
<feature type="domain" description="Peptidase M14" evidence="14">
    <location>
        <begin position="117"/>
        <end position="407"/>
    </location>
</feature>
<dbReference type="PhylomeDB" id="D6WIV6"/>
<sequence length="412" mass="46498">MRVVIVTLLAFLGLTTGTSYEGFKVYKVLPKTELQNAYLQELESSPDFDFWSKLNKVGAPVVIMVAPNVQKAFESYLTRHEIEFELTIENVERTIQAEKSYHTTRQARKSTGITFDHYLRHDEINAYLTQLAQTNPSLVTVETIGQSYQNRSMNLIRISSGTTNPPKPVIFIDAGIHAREWIAPALALYVINQLVENPENSNLSKDIDWIILPSVNPDGYEYTWTTNRLWRKTISPGLVCDGCDANRNFDFHWMESGASNWECSDTYAGKKAFSEIETQNLKNYLLKTPNIEAYITLHSYGQYLLYPWGYIDKLCDNWKELDQLGHDMDKAISAVNGTTYTIGGSTATLYAAAGASDDWSMGVRNVSIVYTWELPGGGTYGFDLPPERIEGVVKESFEGVKVLANFVAKNRK</sequence>
<reference evidence="15 16" key="1">
    <citation type="journal article" date="2008" name="Nature">
        <title>The genome of the model beetle and pest Tribolium castaneum.</title>
        <authorList>
            <consortium name="Tribolium Genome Sequencing Consortium"/>
            <person name="Richards S."/>
            <person name="Gibbs R.A."/>
            <person name="Weinstock G.M."/>
            <person name="Brown S.J."/>
            <person name="Denell R."/>
            <person name="Beeman R.W."/>
            <person name="Gibbs R."/>
            <person name="Beeman R.W."/>
            <person name="Brown S.J."/>
            <person name="Bucher G."/>
            <person name="Friedrich M."/>
            <person name="Grimmelikhuijzen C.J."/>
            <person name="Klingler M."/>
            <person name="Lorenzen M."/>
            <person name="Richards S."/>
            <person name="Roth S."/>
            <person name="Schroder R."/>
            <person name="Tautz D."/>
            <person name="Zdobnov E.M."/>
            <person name="Muzny D."/>
            <person name="Gibbs R.A."/>
            <person name="Weinstock G.M."/>
            <person name="Attaway T."/>
            <person name="Bell S."/>
            <person name="Buhay C.J."/>
            <person name="Chandrabose M.N."/>
            <person name="Chavez D."/>
            <person name="Clerk-Blankenburg K.P."/>
            <person name="Cree A."/>
            <person name="Dao M."/>
            <person name="Davis C."/>
            <person name="Chacko J."/>
            <person name="Dinh H."/>
            <person name="Dugan-Rocha S."/>
            <person name="Fowler G."/>
            <person name="Garner T.T."/>
            <person name="Garnes J."/>
            <person name="Gnirke A."/>
            <person name="Hawes A."/>
            <person name="Hernandez J."/>
            <person name="Hines S."/>
            <person name="Holder M."/>
            <person name="Hume J."/>
            <person name="Jhangiani S.N."/>
            <person name="Joshi V."/>
            <person name="Khan Z.M."/>
            <person name="Jackson L."/>
            <person name="Kovar C."/>
            <person name="Kowis A."/>
            <person name="Lee S."/>
            <person name="Lewis L.R."/>
            <person name="Margolis J."/>
            <person name="Morgan M."/>
            <person name="Nazareth L.V."/>
            <person name="Nguyen N."/>
            <person name="Okwuonu G."/>
            <person name="Parker D."/>
            <person name="Richards S."/>
            <person name="Ruiz S.J."/>
            <person name="Santibanez J."/>
            <person name="Savard J."/>
            <person name="Scherer S.E."/>
            <person name="Schneider B."/>
            <person name="Sodergren E."/>
            <person name="Tautz D."/>
            <person name="Vattahil S."/>
            <person name="Villasana D."/>
            <person name="White C.S."/>
            <person name="Wright R."/>
            <person name="Park Y."/>
            <person name="Beeman R.W."/>
            <person name="Lord J."/>
            <person name="Oppert B."/>
            <person name="Lorenzen M."/>
            <person name="Brown S."/>
            <person name="Wang L."/>
            <person name="Savard J."/>
            <person name="Tautz D."/>
            <person name="Richards S."/>
            <person name="Weinstock G."/>
            <person name="Gibbs R.A."/>
            <person name="Liu Y."/>
            <person name="Worley K."/>
            <person name="Weinstock G."/>
            <person name="Elsik C.G."/>
            <person name="Reese J.T."/>
            <person name="Elhaik E."/>
            <person name="Landan G."/>
            <person name="Graur D."/>
            <person name="Arensburger P."/>
            <person name="Atkinson P."/>
            <person name="Beeman R.W."/>
            <person name="Beidler J."/>
            <person name="Brown S.J."/>
            <person name="Demuth J.P."/>
            <person name="Drury D.W."/>
            <person name="Du Y.Z."/>
            <person name="Fujiwara H."/>
            <person name="Lorenzen M."/>
            <person name="Maselli V."/>
            <person name="Osanai M."/>
            <person name="Park Y."/>
            <person name="Robertson H.M."/>
            <person name="Tu Z."/>
            <person name="Wang J.J."/>
            <person name="Wang S."/>
            <person name="Richards S."/>
            <person name="Song H."/>
            <person name="Zhang L."/>
            <person name="Sodergren E."/>
            <person name="Werner D."/>
            <person name="Stanke M."/>
            <person name="Morgenstern B."/>
            <person name="Solovyev V."/>
            <person name="Kosarev P."/>
            <person name="Brown G."/>
            <person name="Chen H.C."/>
            <person name="Ermolaeva O."/>
            <person name="Hlavina W."/>
            <person name="Kapustin Y."/>
            <person name="Kiryutin B."/>
            <person name="Kitts P."/>
            <person name="Maglott D."/>
            <person name="Pruitt K."/>
            <person name="Sapojnikov V."/>
            <person name="Souvorov A."/>
            <person name="Mackey A.J."/>
            <person name="Waterhouse R.M."/>
            <person name="Wyder S."/>
            <person name="Zdobnov E.M."/>
            <person name="Zdobnov E.M."/>
            <person name="Wyder S."/>
            <person name="Kriventseva E.V."/>
            <person name="Kadowaki T."/>
            <person name="Bork P."/>
            <person name="Aranda M."/>
            <person name="Bao R."/>
            <person name="Beermann A."/>
            <person name="Berns N."/>
            <person name="Bolognesi R."/>
            <person name="Bonneton F."/>
            <person name="Bopp D."/>
            <person name="Brown S.J."/>
            <person name="Bucher G."/>
            <person name="Butts T."/>
            <person name="Chaumot A."/>
            <person name="Denell R.E."/>
            <person name="Ferrier D.E."/>
            <person name="Friedrich M."/>
            <person name="Gordon C.M."/>
            <person name="Jindra M."/>
            <person name="Klingler M."/>
            <person name="Lan Q."/>
            <person name="Lattorff H.M."/>
            <person name="Laudet V."/>
            <person name="von Levetsow C."/>
            <person name="Liu Z."/>
            <person name="Lutz R."/>
            <person name="Lynch J.A."/>
            <person name="da Fonseca R.N."/>
            <person name="Posnien N."/>
            <person name="Reuter R."/>
            <person name="Roth S."/>
            <person name="Savard J."/>
            <person name="Schinko J.B."/>
            <person name="Schmitt C."/>
            <person name="Schoppmeier M."/>
            <person name="Schroder R."/>
            <person name="Shippy T.D."/>
            <person name="Simonnet F."/>
            <person name="Marques-Souza H."/>
            <person name="Tautz D."/>
            <person name="Tomoyasu Y."/>
            <person name="Trauner J."/>
            <person name="Van der Zee M."/>
            <person name="Vervoort M."/>
            <person name="Wittkopp N."/>
            <person name="Wimmer E.A."/>
            <person name="Yang X."/>
            <person name="Jones A.K."/>
            <person name="Sattelle D.B."/>
            <person name="Ebert P.R."/>
            <person name="Nelson D."/>
            <person name="Scott J.G."/>
            <person name="Beeman R.W."/>
            <person name="Muthukrishnan S."/>
            <person name="Kramer K.J."/>
            <person name="Arakane Y."/>
            <person name="Beeman R.W."/>
            <person name="Zhu Q."/>
            <person name="Hogenkamp D."/>
            <person name="Dixit R."/>
            <person name="Oppert B."/>
            <person name="Jiang H."/>
            <person name="Zou Z."/>
            <person name="Marshall J."/>
            <person name="Elpidina E."/>
            <person name="Vinokurov K."/>
            <person name="Oppert C."/>
            <person name="Zou Z."/>
            <person name="Evans J."/>
            <person name="Lu Z."/>
            <person name="Zhao P."/>
            <person name="Sumathipala N."/>
            <person name="Altincicek B."/>
            <person name="Vilcinskas A."/>
            <person name="Williams M."/>
            <person name="Hultmark D."/>
            <person name="Hetru C."/>
            <person name="Jiang H."/>
            <person name="Grimmelikhuijzen C.J."/>
            <person name="Hauser F."/>
            <person name="Cazzamali G."/>
            <person name="Williamson M."/>
            <person name="Park Y."/>
            <person name="Li B."/>
            <person name="Tanaka Y."/>
            <person name="Predel R."/>
            <person name="Neupert S."/>
            <person name="Schachtner J."/>
            <person name="Verleyen P."/>
            <person name="Raible F."/>
            <person name="Bork P."/>
            <person name="Friedrich M."/>
            <person name="Walden K.K."/>
            <person name="Robertson H.M."/>
            <person name="Angeli S."/>
            <person name="Foret S."/>
            <person name="Bucher G."/>
            <person name="Schuetz S."/>
            <person name="Maleszka R."/>
            <person name="Wimmer E.A."/>
            <person name="Beeman R.W."/>
            <person name="Lorenzen M."/>
            <person name="Tomoyasu Y."/>
            <person name="Miller S.C."/>
            <person name="Grossmann D."/>
            <person name="Bucher G."/>
        </authorList>
    </citation>
    <scope>NUCLEOTIDE SEQUENCE [LARGE SCALE GENOMIC DNA]</scope>
    <source>
        <strain evidence="15 16">Georgia GA2</strain>
    </source>
</reference>
<feature type="signal peptide" evidence="13">
    <location>
        <begin position="1"/>
        <end position="17"/>
    </location>
</feature>
<dbReference type="PRINTS" id="PR00765">
    <property type="entry name" value="CRBOXYPTASEA"/>
</dbReference>
<dbReference type="CDD" id="cd03860">
    <property type="entry name" value="M14_CP_A-B_like"/>
    <property type="match status" value="1"/>
</dbReference>
<dbReference type="HOGENOM" id="CLU_019326_2_1_1"/>
<dbReference type="STRING" id="7070.D6WIV6"/>
<dbReference type="InParanoid" id="D6WIV6"/>
<keyword evidence="9" id="KW-0482">Metalloprotease</keyword>
<dbReference type="Pfam" id="PF00246">
    <property type="entry name" value="Peptidase_M14"/>
    <property type="match status" value="1"/>
</dbReference>
<dbReference type="Proteomes" id="UP000007266">
    <property type="component" value="Linkage group 3"/>
</dbReference>
<dbReference type="FunCoup" id="D6WIV6">
    <property type="interactions" value="37"/>
</dbReference>
<keyword evidence="8" id="KW-0862">Zinc</keyword>
<organism evidence="15 16">
    <name type="scientific">Tribolium castaneum</name>
    <name type="common">Red flour beetle</name>
    <dbReference type="NCBI Taxonomy" id="7070"/>
    <lineage>
        <taxon>Eukaryota</taxon>
        <taxon>Metazoa</taxon>
        <taxon>Ecdysozoa</taxon>
        <taxon>Arthropoda</taxon>
        <taxon>Hexapoda</taxon>
        <taxon>Insecta</taxon>
        <taxon>Pterygota</taxon>
        <taxon>Neoptera</taxon>
        <taxon>Endopterygota</taxon>
        <taxon>Coleoptera</taxon>
        <taxon>Polyphaga</taxon>
        <taxon>Cucujiformia</taxon>
        <taxon>Tenebrionidae</taxon>
        <taxon>Tenebrionidae incertae sedis</taxon>
        <taxon>Tribolium</taxon>
    </lineage>
</organism>
<evidence type="ECO:0000259" key="14">
    <source>
        <dbReference type="PROSITE" id="PS52035"/>
    </source>
</evidence>
<dbReference type="Gene3D" id="3.40.630.10">
    <property type="entry name" value="Zn peptidases"/>
    <property type="match status" value="1"/>
</dbReference>
<dbReference type="SUPFAM" id="SSF53187">
    <property type="entry name" value="Zn-dependent exopeptidases"/>
    <property type="match status" value="1"/>
</dbReference>
<feature type="chain" id="PRO_5003089439" description="Zinc carboxypeptidase A 1" evidence="13">
    <location>
        <begin position="18"/>
        <end position="412"/>
    </location>
</feature>
<dbReference type="InterPro" id="IPR036990">
    <property type="entry name" value="M14A-like_propep"/>
</dbReference>
<proteinExistence type="inferred from homology"/>
<keyword evidence="4" id="KW-0645">Protease</keyword>
<evidence type="ECO:0000313" key="15">
    <source>
        <dbReference type="EMBL" id="EFA01360.1"/>
    </source>
</evidence>
<evidence type="ECO:0000256" key="12">
    <source>
        <dbReference type="PROSITE-ProRule" id="PRU01379"/>
    </source>
</evidence>
<evidence type="ECO:0000256" key="3">
    <source>
        <dbReference type="ARBA" id="ARBA00022645"/>
    </source>
</evidence>
<dbReference type="GO" id="GO:0005615">
    <property type="term" value="C:extracellular space"/>
    <property type="evidence" value="ECO:0000318"/>
    <property type="project" value="GO_Central"/>
</dbReference>
<comment type="similarity">
    <text evidence="2 12">Belongs to the peptidase M14 family.</text>
</comment>
<dbReference type="PROSITE" id="PS00132">
    <property type="entry name" value="CARBOXYPEPT_ZN_1"/>
    <property type="match status" value="1"/>
</dbReference>
<dbReference type="GO" id="GO:0008270">
    <property type="term" value="F:zinc ion binding"/>
    <property type="evidence" value="ECO:0007669"/>
    <property type="project" value="InterPro"/>
</dbReference>
<keyword evidence="7" id="KW-0378">Hydrolase</keyword>
<evidence type="ECO:0000256" key="13">
    <source>
        <dbReference type="SAM" id="SignalP"/>
    </source>
</evidence>
<dbReference type="InterPro" id="IPR000834">
    <property type="entry name" value="Peptidase_M14"/>
</dbReference>
<dbReference type="EMBL" id="KQ971336">
    <property type="protein sequence ID" value="EFA01360.1"/>
    <property type="molecule type" value="Genomic_DNA"/>
</dbReference>